<sequence length="123" mass="13675">MGGECLLRIDGLIKSEPIDPYFAPGGLFLDDSLPCSSSFVAVVSGKSRTGPRLSAGCCKNLSFGPIPVRERFRNVGFLSVSLSVKGNQESCFQDSKFWGATGEMLKLSWRWWRRRRMGRNPVL</sequence>
<comment type="caution">
    <text evidence="1">The sequence shown here is derived from an EMBL/GenBank/DDBJ whole genome shotgun (WGS) entry which is preliminary data.</text>
</comment>
<proteinExistence type="predicted"/>
<evidence type="ECO:0000313" key="2">
    <source>
        <dbReference type="Proteomes" id="UP001345219"/>
    </source>
</evidence>
<name>A0AAN7KH81_9MYRT</name>
<gene>
    <name evidence="1" type="ORF">SAY87_008457</name>
</gene>
<protein>
    <submittedName>
        <fullName evidence="1">Uncharacterized protein</fullName>
    </submittedName>
</protein>
<organism evidence="1 2">
    <name type="scientific">Trapa incisa</name>
    <dbReference type="NCBI Taxonomy" id="236973"/>
    <lineage>
        <taxon>Eukaryota</taxon>
        <taxon>Viridiplantae</taxon>
        <taxon>Streptophyta</taxon>
        <taxon>Embryophyta</taxon>
        <taxon>Tracheophyta</taxon>
        <taxon>Spermatophyta</taxon>
        <taxon>Magnoliopsida</taxon>
        <taxon>eudicotyledons</taxon>
        <taxon>Gunneridae</taxon>
        <taxon>Pentapetalae</taxon>
        <taxon>rosids</taxon>
        <taxon>malvids</taxon>
        <taxon>Myrtales</taxon>
        <taxon>Lythraceae</taxon>
        <taxon>Trapa</taxon>
    </lineage>
</organism>
<keyword evidence="2" id="KW-1185">Reference proteome</keyword>
<evidence type="ECO:0000313" key="1">
    <source>
        <dbReference type="EMBL" id="KAK4766815.1"/>
    </source>
</evidence>
<accession>A0AAN7KH81</accession>
<dbReference type="EMBL" id="JAXIOK010000007">
    <property type="protein sequence ID" value="KAK4766815.1"/>
    <property type="molecule type" value="Genomic_DNA"/>
</dbReference>
<dbReference type="Proteomes" id="UP001345219">
    <property type="component" value="Chromosome 7"/>
</dbReference>
<dbReference type="AlphaFoldDB" id="A0AAN7KH81"/>
<reference evidence="1 2" key="1">
    <citation type="journal article" date="2023" name="Hortic Res">
        <title>Pangenome of water caltrop reveals structural variations and asymmetric subgenome divergence after allopolyploidization.</title>
        <authorList>
            <person name="Zhang X."/>
            <person name="Chen Y."/>
            <person name="Wang L."/>
            <person name="Yuan Y."/>
            <person name="Fang M."/>
            <person name="Shi L."/>
            <person name="Lu R."/>
            <person name="Comes H.P."/>
            <person name="Ma Y."/>
            <person name="Chen Y."/>
            <person name="Huang G."/>
            <person name="Zhou Y."/>
            <person name="Zheng Z."/>
            <person name="Qiu Y."/>
        </authorList>
    </citation>
    <scope>NUCLEOTIDE SEQUENCE [LARGE SCALE GENOMIC DNA]</scope>
    <source>
        <tissue evidence="1">Roots</tissue>
    </source>
</reference>